<dbReference type="Proteomes" id="UP000664203">
    <property type="component" value="Unassembled WGS sequence"/>
</dbReference>
<evidence type="ECO:0000256" key="1">
    <source>
        <dbReference type="SAM" id="Phobius"/>
    </source>
</evidence>
<evidence type="ECO:0000313" key="3">
    <source>
        <dbReference type="Proteomes" id="UP000664203"/>
    </source>
</evidence>
<reference evidence="2" key="1">
    <citation type="submission" date="2021-03" db="EMBL/GenBank/DDBJ databases">
        <authorList>
            <person name="Tagirdzhanova G."/>
        </authorList>
    </citation>
    <scope>NUCLEOTIDE SEQUENCE</scope>
</reference>
<accession>A0A8H3F131</accession>
<comment type="caution">
    <text evidence="2">The sequence shown here is derived from an EMBL/GenBank/DDBJ whole genome shotgun (WGS) entry which is preliminary data.</text>
</comment>
<protein>
    <submittedName>
        <fullName evidence="2">Uncharacterized protein</fullName>
    </submittedName>
</protein>
<gene>
    <name evidence="2" type="ORF">ALECFALPRED_009115</name>
</gene>
<keyword evidence="3" id="KW-1185">Reference proteome</keyword>
<feature type="transmembrane region" description="Helical" evidence="1">
    <location>
        <begin position="16"/>
        <end position="34"/>
    </location>
</feature>
<name>A0A8H3F131_9LECA</name>
<dbReference type="EMBL" id="CAJPDR010000066">
    <property type="protein sequence ID" value="CAF9913828.1"/>
    <property type="molecule type" value="Genomic_DNA"/>
</dbReference>
<dbReference type="AlphaFoldDB" id="A0A8H3F131"/>
<organism evidence="2 3">
    <name type="scientific">Alectoria fallacina</name>
    <dbReference type="NCBI Taxonomy" id="1903189"/>
    <lineage>
        <taxon>Eukaryota</taxon>
        <taxon>Fungi</taxon>
        <taxon>Dikarya</taxon>
        <taxon>Ascomycota</taxon>
        <taxon>Pezizomycotina</taxon>
        <taxon>Lecanoromycetes</taxon>
        <taxon>OSLEUM clade</taxon>
        <taxon>Lecanoromycetidae</taxon>
        <taxon>Lecanorales</taxon>
        <taxon>Lecanorineae</taxon>
        <taxon>Parmeliaceae</taxon>
        <taxon>Alectoria</taxon>
    </lineage>
</organism>
<keyword evidence="1" id="KW-0812">Transmembrane</keyword>
<dbReference type="OrthoDB" id="5328028at2759"/>
<sequence>MATTTPCQPLNADTDQYLFILIRIFAAVGISYLLRTLYQLMKWPQLSHRSALNRLDAVAEENIGLDMDDTASASQVSLDLDFRSYGDGDLGIRMPEPAYHPRGRL</sequence>
<proteinExistence type="predicted"/>
<keyword evidence="1" id="KW-1133">Transmembrane helix</keyword>
<keyword evidence="1" id="KW-0472">Membrane</keyword>
<evidence type="ECO:0000313" key="2">
    <source>
        <dbReference type="EMBL" id="CAF9913828.1"/>
    </source>
</evidence>